<dbReference type="GO" id="GO:0030246">
    <property type="term" value="F:carbohydrate binding"/>
    <property type="evidence" value="ECO:0007669"/>
    <property type="project" value="UniProtKB-UniRule"/>
</dbReference>
<dbReference type="GO" id="GO:0016936">
    <property type="term" value="F:galactoside binding"/>
    <property type="evidence" value="ECO:0007669"/>
    <property type="project" value="TreeGrafter"/>
</dbReference>
<gene>
    <name evidence="5" type="ORF">RN001_010657</name>
</gene>
<keyword evidence="3" id="KW-1133">Transmembrane helix</keyword>
<evidence type="ECO:0000256" key="3">
    <source>
        <dbReference type="SAM" id="Phobius"/>
    </source>
</evidence>
<feature type="transmembrane region" description="Helical" evidence="3">
    <location>
        <begin position="201"/>
        <end position="221"/>
    </location>
</feature>
<dbReference type="PANTHER" id="PTHR11346:SF176">
    <property type="entry name" value="32 KDA BETA-GALACTOSIDE-BINDING LECTIN LEC-3"/>
    <property type="match status" value="1"/>
</dbReference>
<dbReference type="InterPro" id="IPR044156">
    <property type="entry name" value="Galectin-like"/>
</dbReference>
<evidence type="ECO:0000256" key="2">
    <source>
        <dbReference type="RuleBase" id="RU102079"/>
    </source>
</evidence>
<dbReference type="CDD" id="cd00070">
    <property type="entry name" value="GLECT"/>
    <property type="match status" value="1"/>
</dbReference>
<dbReference type="Gene3D" id="2.60.120.200">
    <property type="match status" value="1"/>
</dbReference>
<evidence type="ECO:0000256" key="1">
    <source>
        <dbReference type="ARBA" id="ARBA00022734"/>
    </source>
</evidence>
<feature type="domain" description="Galectin" evidence="4">
    <location>
        <begin position="13"/>
        <end position="145"/>
    </location>
</feature>
<keyword evidence="3" id="KW-0812">Transmembrane</keyword>
<keyword evidence="3" id="KW-0472">Membrane</keyword>
<dbReference type="EMBL" id="JARPUR010000004">
    <property type="protein sequence ID" value="KAK4878151.1"/>
    <property type="molecule type" value="Genomic_DNA"/>
</dbReference>
<dbReference type="Proteomes" id="UP001353858">
    <property type="component" value="Unassembled WGS sequence"/>
</dbReference>
<reference evidence="6" key="1">
    <citation type="submission" date="2023-01" db="EMBL/GenBank/DDBJ databases">
        <title>Key to firefly adult light organ development and bioluminescence: homeobox transcription factors regulate luciferase expression and transportation to peroxisome.</title>
        <authorList>
            <person name="Fu X."/>
        </authorList>
    </citation>
    <scope>NUCLEOTIDE SEQUENCE [LARGE SCALE GENOMIC DNA]</scope>
</reference>
<dbReference type="PROSITE" id="PS51304">
    <property type="entry name" value="GALECTIN"/>
    <property type="match status" value="1"/>
</dbReference>
<dbReference type="Pfam" id="PF00337">
    <property type="entry name" value="Gal-bind_lectin"/>
    <property type="match status" value="1"/>
</dbReference>
<accession>A0AAN7PA86</accession>
<evidence type="ECO:0000259" key="4">
    <source>
        <dbReference type="PROSITE" id="PS51304"/>
    </source>
</evidence>
<dbReference type="PANTHER" id="PTHR11346">
    <property type="entry name" value="GALECTIN"/>
    <property type="match status" value="1"/>
</dbReference>
<organism evidence="5 6">
    <name type="scientific">Aquatica leii</name>
    <dbReference type="NCBI Taxonomy" id="1421715"/>
    <lineage>
        <taxon>Eukaryota</taxon>
        <taxon>Metazoa</taxon>
        <taxon>Ecdysozoa</taxon>
        <taxon>Arthropoda</taxon>
        <taxon>Hexapoda</taxon>
        <taxon>Insecta</taxon>
        <taxon>Pterygota</taxon>
        <taxon>Neoptera</taxon>
        <taxon>Endopterygota</taxon>
        <taxon>Coleoptera</taxon>
        <taxon>Polyphaga</taxon>
        <taxon>Elateriformia</taxon>
        <taxon>Elateroidea</taxon>
        <taxon>Lampyridae</taxon>
        <taxon>Luciolinae</taxon>
        <taxon>Aquatica</taxon>
    </lineage>
</organism>
<evidence type="ECO:0000313" key="6">
    <source>
        <dbReference type="Proteomes" id="UP001353858"/>
    </source>
</evidence>
<dbReference type="InterPro" id="IPR001079">
    <property type="entry name" value="Galectin_CRD"/>
</dbReference>
<protein>
    <recommendedName>
        <fullName evidence="2">Galectin</fullName>
    </recommendedName>
</protein>
<sequence>MKMEMQQLTNVPTIIPIGKNFSPGKGIKIRCMVTSEASRFAIALNCGFDVMGQGDAALHISFNLRENNVAINSRRNGVWDNKCVVQGIPFDYGESFDVFMLCEQLFYKIFINSNYYSEFPQNVSCDRITFLAVTGDVGVERISFEPNGSFQFMYGSSNAPQALIYKMQYPIIQQVSYDPNIVPLNVSCVTELRQAVNWKVYAMYCGIVFAVLIIILFLVFIPKYGSKHDYDFD</sequence>
<proteinExistence type="predicted"/>
<comment type="caution">
    <text evidence="5">The sequence shown here is derived from an EMBL/GenBank/DDBJ whole genome shotgun (WGS) entry which is preliminary data.</text>
</comment>
<keyword evidence="1 2" id="KW-0430">Lectin</keyword>
<dbReference type="SMART" id="SM00908">
    <property type="entry name" value="Gal-bind_lectin"/>
    <property type="match status" value="1"/>
</dbReference>
<dbReference type="SUPFAM" id="SSF49899">
    <property type="entry name" value="Concanavalin A-like lectins/glucanases"/>
    <property type="match status" value="1"/>
</dbReference>
<evidence type="ECO:0000313" key="5">
    <source>
        <dbReference type="EMBL" id="KAK4878151.1"/>
    </source>
</evidence>
<dbReference type="SMART" id="SM00276">
    <property type="entry name" value="GLECT"/>
    <property type="match status" value="1"/>
</dbReference>
<dbReference type="InterPro" id="IPR013320">
    <property type="entry name" value="ConA-like_dom_sf"/>
</dbReference>
<keyword evidence="6" id="KW-1185">Reference proteome</keyword>
<dbReference type="AlphaFoldDB" id="A0AAN7PA86"/>
<name>A0AAN7PA86_9COLE</name>